<dbReference type="RefSeq" id="WP_354496836.1">
    <property type="nucleotide sequence ID" value="NZ_JBEPLV010000002.1"/>
</dbReference>
<gene>
    <name evidence="1" type="ORF">ABID47_002349</name>
</gene>
<proteinExistence type="predicted"/>
<dbReference type="InterPro" id="IPR024984">
    <property type="entry name" value="DUF3888"/>
</dbReference>
<accession>A0ABV2F1V6</accession>
<organism evidence="1 2">
    <name type="scientific">Paenibacillus favisporus</name>
    <dbReference type="NCBI Taxonomy" id="221028"/>
    <lineage>
        <taxon>Bacteria</taxon>
        <taxon>Bacillati</taxon>
        <taxon>Bacillota</taxon>
        <taxon>Bacilli</taxon>
        <taxon>Bacillales</taxon>
        <taxon>Paenibacillaceae</taxon>
        <taxon>Paenibacillus</taxon>
    </lineage>
</organism>
<dbReference type="Pfam" id="PF13027">
    <property type="entry name" value="DUF3888"/>
    <property type="match status" value="1"/>
</dbReference>
<sequence>MVVWMLLLMLAISLRTSCIVVAGHPDEDSRELQYQDMLMLFLLPYIEERLPNIYEPLLTVTPMLYPYMAEVVEVRRSNGFRGYSFICTIEVVPTVGPHIPVGKDRFTFEISVKKGEGHRDPAFKRS</sequence>
<reference evidence="1 2" key="1">
    <citation type="submission" date="2024-06" db="EMBL/GenBank/DDBJ databases">
        <title>Genomic Encyclopedia of Type Strains, Phase IV (KMG-IV): sequencing the most valuable type-strain genomes for metagenomic binning, comparative biology and taxonomic classification.</title>
        <authorList>
            <person name="Goeker M."/>
        </authorList>
    </citation>
    <scope>NUCLEOTIDE SEQUENCE [LARGE SCALE GENOMIC DNA]</scope>
    <source>
        <strain evidence="1 2">DSM 17253</strain>
    </source>
</reference>
<dbReference type="Proteomes" id="UP001549098">
    <property type="component" value="Unassembled WGS sequence"/>
</dbReference>
<protein>
    <recommendedName>
        <fullName evidence="3">DUF3888 domain-containing protein</fullName>
    </recommendedName>
</protein>
<comment type="caution">
    <text evidence="1">The sequence shown here is derived from an EMBL/GenBank/DDBJ whole genome shotgun (WGS) entry which is preliminary data.</text>
</comment>
<keyword evidence="2" id="KW-1185">Reference proteome</keyword>
<evidence type="ECO:0000313" key="1">
    <source>
        <dbReference type="EMBL" id="MET3545738.1"/>
    </source>
</evidence>
<dbReference type="EMBL" id="JBEPLV010000002">
    <property type="protein sequence ID" value="MET3545738.1"/>
    <property type="molecule type" value="Genomic_DNA"/>
</dbReference>
<evidence type="ECO:0008006" key="3">
    <source>
        <dbReference type="Google" id="ProtNLM"/>
    </source>
</evidence>
<name>A0ABV2F1V6_9BACL</name>
<evidence type="ECO:0000313" key="2">
    <source>
        <dbReference type="Proteomes" id="UP001549098"/>
    </source>
</evidence>